<protein>
    <submittedName>
        <fullName evidence="3">Uncharacterized protein</fullName>
    </submittedName>
</protein>
<feature type="transmembrane region" description="Helical" evidence="2">
    <location>
        <begin position="85"/>
        <end position="114"/>
    </location>
</feature>
<feature type="compositionally biased region" description="Acidic residues" evidence="1">
    <location>
        <begin position="199"/>
        <end position="210"/>
    </location>
</feature>
<accession>A0AAJ0B936</accession>
<gene>
    <name evidence="3" type="ORF">QBC47DRAFT_386539</name>
</gene>
<keyword evidence="2" id="KW-1133">Transmembrane helix</keyword>
<sequence>MFCICPCFIACTLPTTRSRLVCEPKERPSSQRLGATETTLDAQGWWGKPKIQESLPDPILTMFLAAVSMLCWPPSRNGISRINRLLVCSILLAAFAVLPAPFLAFFVGLALLVLPGSHSGTPDEVVLVPPGPSNPLSSGLIHLSFGHVGSVWVWQLLGYRACLPELATVEVMTVSDVEATVSREGSEKPHDRGDKMEAFIDDPGDAESLM</sequence>
<keyword evidence="4" id="KW-1185">Reference proteome</keyword>
<evidence type="ECO:0000256" key="1">
    <source>
        <dbReference type="SAM" id="MobiDB-lite"/>
    </source>
</evidence>
<dbReference type="EMBL" id="MU839837">
    <property type="protein sequence ID" value="KAK1753490.1"/>
    <property type="molecule type" value="Genomic_DNA"/>
</dbReference>
<reference evidence="3" key="1">
    <citation type="submission" date="2023-06" db="EMBL/GenBank/DDBJ databases">
        <title>Genome-scale phylogeny and comparative genomics of the fungal order Sordariales.</title>
        <authorList>
            <consortium name="Lawrence Berkeley National Laboratory"/>
            <person name="Hensen N."/>
            <person name="Bonometti L."/>
            <person name="Westerberg I."/>
            <person name="Brannstrom I.O."/>
            <person name="Guillou S."/>
            <person name="Cros-Aarteil S."/>
            <person name="Calhoun S."/>
            <person name="Haridas S."/>
            <person name="Kuo A."/>
            <person name="Mondo S."/>
            <person name="Pangilinan J."/>
            <person name="Riley R."/>
            <person name="Labutti K."/>
            <person name="Andreopoulos B."/>
            <person name="Lipzen A."/>
            <person name="Chen C."/>
            <person name="Yanf M."/>
            <person name="Daum C."/>
            <person name="Ng V."/>
            <person name="Clum A."/>
            <person name="Steindorff A."/>
            <person name="Ohm R."/>
            <person name="Martin F."/>
            <person name="Silar P."/>
            <person name="Natvig D."/>
            <person name="Lalanne C."/>
            <person name="Gautier V."/>
            <person name="Ament-Velasquez S.L."/>
            <person name="Kruys A."/>
            <person name="Hutchinson M.I."/>
            <person name="Powell A.J."/>
            <person name="Barry K."/>
            <person name="Miller A.N."/>
            <person name="Grigoriev I.V."/>
            <person name="Debuchy R."/>
            <person name="Gladieux P."/>
            <person name="Thoren M.H."/>
            <person name="Johannesson H."/>
        </authorList>
    </citation>
    <scope>NUCLEOTIDE SEQUENCE</scope>
    <source>
        <strain evidence="3">PSN4</strain>
    </source>
</reference>
<keyword evidence="2" id="KW-0812">Transmembrane</keyword>
<feature type="compositionally biased region" description="Basic and acidic residues" evidence="1">
    <location>
        <begin position="184"/>
        <end position="198"/>
    </location>
</feature>
<dbReference type="Proteomes" id="UP001239445">
    <property type="component" value="Unassembled WGS sequence"/>
</dbReference>
<dbReference type="AlphaFoldDB" id="A0AAJ0B936"/>
<keyword evidence="2" id="KW-0472">Membrane</keyword>
<evidence type="ECO:0000313" key="3">
    <source>
        <dbReference type="EMBL" id="KAK1753490.1"/>
    </source>
</evidence>
<proteinExistence type="predicted"/>
<evidence type="ECO:0000256" key="2">
    <source>
        <dbReference type="SAM" id="Phobius"/>
    </source>
</evidence>
<feature type="region of interest" description="Disordered" evidence="1">
    <location>
        <begin position="180"/>
        <end position="210"/>
    </location>
</feature>
<evidence type="ECO:0000313" key="4">
    <source>
        <dbReference type="Proteomes" id="UP001239445"/>
    </source>
</evidence>
<feature type="non-terminal residue" evidence="3">
    <location>
        <position position="210"/>
    </location>
</feature>
<comment type="caution">
    <text evidence="3">The sequence shown here is derived from an EMBL/GenBank/DDBJ whole genome shotgun (WGS) entry which is preliminary data.</text>
</comment>
<name>A0AAJ0B936_9PEZI</name>
<organism evidence="3 4">
    <name type="scientific">Echria macrotheca</name>
    <dbReference type="NCBI Taxonomy" id="438768"/>
    <lineage>
        <taxon>Eukaryota</taxon>
        <taxon>Fungi</taxon>
        <taxon>Dikarya</taxon>
        <taxon>Ascomycota</taxon>
        <taxon>Pezizomycotina</taxon>
        <taxon>Sordariomycetes</taxon>
        <taxon>Sordariomycetidae</taxon>
        <taxon>Sordariales</taxon>
        <taxon>Schizotheciaceae</taxon>
        <taxon>Echria</taxon>
    </lineage>
</organism>